<feature type="transmembrane region" description="Helical" evidence="2">
    <location>
        <begin position="270"/>
        <end position="289"/>
    </location>
</feature>
<protein>
    <submittedName>
        <fullName evidence="3">Uncharacterized protein</fullName>
    </submittedName>
</protein>
<feature type="compositionally biased region" description="Low complexity" evidence="1">
    <location>
        <begin position="1"/>
        <end position="23"/>
    </location>
</feature>
<proteinExistence type="predicted"/>
<dbReference type="Proteomes" id="UP001499854">
    <property type="component" value="Unassembled WGS sequence"/>
</dbReference>
<feature type="compositionally biased region" description="Gly residues" evidence="1">
    <location>
        <begin position="69"/>
        <end position="83"/>
    </location>
</feature>
<keyword evidence="2" id="KW-0812">Transmembrane</keyword>
<reference evidence="4" key="1">
    <citation type="journal article" date="2019" name="Int. J. Syst. Evol. Microbiol.">
        <title>The Global Catalogue of Microorganisms (GCM) 10K type strain sequencing project: providing services to taxonomists for standard genome sequencing and annotation.</title>
        <authorList>
            <consortium name="The Broad Institute Genomics Platform"/>
            <consortium name="The Broad Institute Genome Sequencing Center for Infectious Disease"/>
            <person name="Wu L."/>
            <person name="Ma J."/>
        </authorList>
    </citation>
    <scope>NUCLEOTIDE SEQUENCE [LARGE SCALE GENOMIC DNA]</scope>
    <source>
        <strain evidence="4">JCM 16013</strain>
    </source>
</reference>
<keyword evidence="4" id="KW-1185">Reference proteome</keyword>
<gene>
    <name evidence="3" type="ORF">GCM10009838_20360</name>
</gene>
<evidence type="ECO:0000256" key="2">
    <source>
        <dbReference type="SAM" id="Phobius"/>
    </source>
</evidence>
<feature type="transmembrane region" description="Helical" evidence="2">
    <location>
        <begin position="172"/>
        <end position="196"/>
    </location>
</feature>
<evidence type="ECO:0000313" key="4">
    <source>
        <dbReference type="Proteomes" id="UP001499854"/>
    </source>
</evidence>
<dbReference type="EMBL" id="BAAAQM010000008">
    <property type="protein sequence ID" value="GAA1963236.1"/>
    <property type="molecule type" value="Genomic_DNA"/>
</dbReference>
<feature type="transmembrane region" description="Helical" evidence="2">
    <location>
        <begin position="208"/>
        <end position="230"/>
    </location>
</feature>
<evidence type="ECO:0000313" key="3">
    <source>
        <dbReference type="EMBL" id="GAA1963236.1"/>
    </source>
</evidence>
<keyword evidence="2" id="KW-0472">Membrane</keyword>
<comment type="caution">
    <text evidence="3">The sequence shown here is derived from an EMBL/GenBank/DDBJ whole genome shotgun (WGS) entry which is preliminary data.</text>
</comment>
<feature type="compositionally biased region" description="Gly residues" evidence="1">
    <location>
        <begin position="31"/>
        <end position="59"/>
    </location>
</feature>
<accession>A0ABP5CFJ5</accession>
<feature type="region of interest" description="Disordered" evidence="1">
    <location>
        <begin position="1"/>
        <end position="165"/>
    </location>
</feature>
<evidence type="ECO:0000256" key="1">
    <source>
        <dbReference type="SAM" id="MobiDB-lite"/>
    </source>
</evidence>
<feature type="compositionally biased region" description="Pro residues" evidence="1">
    <location>
        <begin position="109"/>
        <end position="148"/>
    </location>
</feature>
<sequence>MGPVSGAGSASAGGLVSGAGSAPDGDPISGAGRGSDGGLTSGAGPGSDGVLASGGGSGSDDGPRSGAGPDPGGGLASGAGPGSNRGSASELGLGLVGLDPAVSLDPVPDTGPVPDPGLAPAPVSDPVPAPVPVPDPDPDPGLAPVPVPDPDRDPEAGPDLAEAEQEAAAPAVAGWVGLVFLCGGLAVVPWTAYLALTLPLSSESGHYRVAWVGFDLLLAFTLLHVGWIAAGGPTRNDRVELPATAAGTLLLVDAWFDTTTAAGGGALLEAVLFAVLGELPMAGVCFWIAHHAEEIRERRLRLLPRLERLGRR</sequence>
<keyword evidence="2" id="KW-1133">Transmembrane helix</keyword>
<organism evidence="3 4">
    <name type="scientific">Catenulispora subtropica</name>
    <dbReference type="NCBI Taxonomy" id="450798"/>
    <lineage>
        <taxon>Bacteria</taxon>
        <taxon>Bacillati</taxon>
        <taxon>Actinomycetota</taxon>
        <taxon>Actinomycetes</taxon>
        <taxon>Catenulisporales</taxon>
        <taxon>Catenulisporaceae</taxon>
        <taxon>Catenulispora</taxon>
    </lineage>
</organism>
<name>A0ABP5CFJ5_9ACTN</name>